<evidence type="ECO:0000313" key="11">
    <source>
        <dbReference type="Proteomes" id="UP000543598"/>
    </source>
</evidence>
<dbReference type="PANTHER" id="PTHR10309">
    <property type="entry name" value="MANNOSE-6-PHOSPHATE ISOMERASE"/>
    <property type="match status" value="1"/>
</dbReference>
<gene>
    <name evidence="10" type="primary">manA</name>
    <name evidence="10" type="ORF">HLA99_06130</name>
</gene>
<dbReference type="PROSITE" id="PS00965">
    <property type="entry name" value="PMI_I_1"/>
    <property type="match status" value="1"/>
</dbReference>
<proteinExistence type="inferred from homology"/>
<keyword evidence="11" id="KW-1185">Reference proteome</keyword>
<dbReference type="InterPro" id="IPR016305">
    <property type="entry name" value="Mannose-6-P_Isomerase"/>
</dbReference>
<dbReference type="GO" id="GO:0009298">
    <property type="term" value="P:GDP-mannose biosynthetic process"/>
    <property type="evidence" value="ECO:0007669"/>
    <property type="project" value="InterPro"/>
</dbReference>
<evidence type="ECO:0000256" key="1">
    <source>
        <dbReference type="ARBA" id="ARBA00000757"/>
    </source>
</evidence>
<dbReference type="InterPro" id="IPR001250">
    <property type="entry name" value="Man6P_Isoase-1"/>
</dbReference>
<dbReference type="PANTHER" id="PTHR10309:SF0">
    <property type="entry name" value="MANNOSE-6-PHOSPHATE ISOMERASE"/>
    <property type="match status" value="1"/>
</dbReference>
<reference evidence="10 11" key="1">
    <citation type="submission" date="2020-05" db="EMBL/GenBank/DDBJ databases">
        <title>MicrobeNet Type strains.</title>
        <authorList>
            <person name="Nicholson A.C."/>
        </authorList>
    </citation>
    <scope>NUCLEOTIDE SEQUENCE [LARGE SCALE GENOMIC DNA]</scope>
    <source>
        <strain evidence="10 11">JCM 14282</strain>
    </source>
</reference>
<protein>
    <recommendedName>
        <fullName evidence="3">mannose-6-phosphate isomerase</fullName>
        <ecNumber evidence="3">5.3.1.8</ecNumber>
    </recommendedName>
</protein>
<name>A0A7Y2LZ58_9MICO</name>
<organism evidence="10 11">
    <name type="scientific">Microbacterium ulmi</name>
    <dbReference type="NCBI Taxonomy" id="179095"/>
    <lineage>
        <taxon>Bacteria</taxon>
        <taxon>Bacillati</taxon>
        <taxon>Actinomycetota</taxon>
        <taxon>Actinomycetes</taxon>
        <taxon>Micrococcales</taxon>
        <taxon>Microbacteriaceae</taxon>
        <taxon>Microbacterium</taxon>
    </lineage>
</organism>
<dbReference type="AlphaFoldDB" id="A0A7Y2LZ58"/>
<dbReference type="InterPro" id="IPR018050">
    <property type="entry name" value="Pmannose_isomerase-type1_CS"/>
</dbReference>
<dbReference type="InterPro" id="IPR011051">
    <property type="entry name" value="RmlC_Cupin_sf"/>
</dbReference>
<comment type="catalytic activity">
    <reaction evidence="1">
        <text>D-mannose 6-phosphate = D-fructose 6-phosphate</text>
        <dbReference type="Rhea" id="RHEA:12356"/>
        <dbReference type="ChEBI" id="CHEBI:58735"/>
        <dbReference type="ChEBI" id="CHEBI:61527"/>
        <dbReference type="EC" id="5.3.1.8"/>
    </reaction>
</comment>
<dbReference type="Gene3D" id="2.60.120.10">
    <property type="entry name" value="Jelly Rolls"/>
    <property type="match status" value="2"/>
</dbReference>
<feature type="binding site" evidence="8">
    <location>
        <position position="124"/>
    </location>
    <ligand>
        <name>Zn(2+)</name>
        <dbReference type="ChEBI" id="CHEBI:29105"/>
    </ligand>
</feature>
<dbReference type="InterPro" id="IPR046457">
    <property type="entry name" value="PMI_typeI_cat"/>
</dbReference>
<comment type="cofactor">
    <cofactor evidence="8">
        <name>Zn(2+)</name>
        <dbReference type="ChEBI" id="CHEBI:29105"/>
    </cofactor>
    <text evidence="8">Binds 1 zinc ion per subunit.</text>
</comment>
<comment type="similarity">
    <text evidence="2">Belongs to the mannose-6-phosphate isomerase type 1 family.</text>
</comment>
<dbReference type="SUPFAM" id="SSF51182">
    <property type="entry name" value="RmlC-like cupins"/>
    <property type="match status" value="1"/>
</dbReference>
<dbReference type="EC" id="5.3.1.8" evidence="3"/>
<dbReference type="Gene3D" id="1.10.441.10">
    <property type="entry name" value="Phosphomannose Isomerase, domain 2"/>
    <property type="match status" value="1"/>
</dbReference>
<dbReference type="NCBIfam" id="TIGR00218">
    <property type="entry name" value="manA"/>
    <property type="match status" value="1"/>
</dbReference>
<evidence type="ECO:0000313" key="10">
    <source>
        <dbReference type="EMBL" id="NNH03427.1"/>
    </source>
</evidence>
<dbReference type="GO" id="GO:0005975">
    <property type="term" value="P:carbohydrate metabolic process"/>
    <property type="evidence" value="ECO:0007669"/>
    <property type="project" value="InterPro"/>
</dbReference>
<comment type="caution">
    <text evidence="10">The sequence shown here is derived from an EMBL/GenBank/DDBJ whole genome shotgun (WGS) entry which is preliminary data.</text>
</comment>
<feature type="binding site" evidence="8">
    <location>
        <position position="89"/>
    </location>
    <ligand>
        <name>Zn(2+)</name>
        <dbReference type="ChEBI" id="CHEBI:29105"/>
    </ligand>
</feature>
<evidence type="ECO:0000256" key="5">
    <source>
        <dbReference type="ARBA" id="ARBA00022833"/>
    </source>
</evidence>
<evidence type="ECO:0000256" key="2">
    <source>
        <dbReference type="ARBA" id="ARBA00010772"/>
    </source>
</evidence>
<evidence type="ECO:0000256" key="3">
    <source>
        <dbReference type="ARBA" id="ARBA00011956"/>
    </source>
</evidence>
<feature type="active site" evidence="7">
    <location>
        <position position="267"/>
    </location>
</feature>
<evidence type="ECO:0000256" key="6">
    <source>
        <dbReference type="ARBA" id="ARBA00023235"/>
    </source>
</evidence>
<dbReference type="Proteomes" id="UP000543598">
    <property type="component" value="Unassembled WGS sequence"/>
</dbReference>
<keyword evidence="5 8" id="KW-0862">Zinc</keyword>
<dbReference type="PIRSF" id="PIRSF001480">
    <property type="entry name" value="Mannose-6-phosphate_isomerase"/>
    <property type="match status" value="1"/>
</dbReference>
<dbReference type="GO" id="GO:0008270">
    <property type="term" value="F:zinc ion binding"/>
    <property type="evidence" value="ECO:0007669"/>
    <property type="project" value="InterPro"/>
</dbReference>
<dbReference type="InterPro" id="IPR014710">
    <property type="entry name" value="RmlC-like_jellyroll"/>
</dbReference>
<dbReference type="PRINTS" id="PR00714">
    <property type="entry name" value="MAN6PISMRASE"/>
</dbReference>
<keyword evidence="4 8" id="KW-0479">Metal-binding</keyword>
<feature type="domain" description="Phosphomannose isomerase type I catalytic" evidence="9">
    <location>
        <begin position="3"/>
        <end position="140"/>
    </location>
</feature>
<dbReference type="Pfam" id="PF20511">
    <property type="entry name" value="PMI_typeI_cat"/>
    <property type="match status" value="1"/>
</dbReference>
<dbReference type="EMBL" id="JABEMB010000005">
    <property type="protein sequence ID" value="NNH03427.1"/>
    <property type="molecule type" value="Genomic_DNA"/>
</dbReference>
<feature type="binding site" evidence="8">
    <location>
        <position position="87"/>
    </location>
    <ligand>
        <name>Zn(2+)</name>
        <dbReference type="ChEBI" id="CHEBI:29105"/>
    </ligand>
</feature>
<evidence type="ECO:0000256" key="4">
    <source>
        <dbReference type="ARBA" id="ARBA00022723"/>
    </source>
</evidence>
<sequence>MLVPLSNSPRDYAWGSTTLIADLESRSASGLPEAEVWFGDHPGDPALVPDGRPLGEWLQAEGATTGAPARLPYLLKLLAAASPLSIQVHPSKEQAEAGFAREEAAGVPRDASHRLYRDDNHKPELIVAVSETFTALAGLRDLDATLRLLAALGEPAAPLARRLAGEDAATALRDAVAWLLSGDAQSVVDAVIAAVAAAHEPEFAAELSASRSIASAYPGDPGVVVALLMNLVVLRRGEGLFVPAGVLHAYLEGLGVELMAASDNVLRGGLTPKHIDVAELVALLDATPGREPRLVPAPVGAGVERFDAGVPDFSLLHASVAPDASATVRLDGVAIVLATDGRPEVRGTLSGDAVALTPGRAVLVSPDEGAIALSGSGEVFVAVPGTAIRA</sequence>
<feature type="binding site" evidence="8">
    <location>
        <position position="248"/>
    </location>
    <ligand>
        <name>Zn(2+)</name>
        <dbReference type="ChEBI" id="CHEBI:29105"/>
    </ligand>
</feature>
<dbReference type="GO" id="GO:0005829">
    <property type="term" value="C:cytosol"/>
    <property type="evidence" value="ECO:0007669"/>
    <property type="project" value="TreeGrafter"/>
</dbReference>
<evidence type="ECO:0000259" key="9">
    <source>
        <dbReference type="Pfam" id="PF20511"/>
    </source>
</evidence>
<dbReference type="CDD" id="cd07011">
    <property type="entry name" value="cupin_PMI_type_I_N"/>
    <property type="match status" value="1"/>
</dbReference>
<evidence type="ECO:0000256" key="8">
    <source>
        <dbReference type="PIRSR" id="PIRSR001480-2"/>
    </source>
</evidence>
<dbReference type="GO" id="GO:0004476">
    <property type="term" value="F:mannose-6-phosphate isomerase activity"/>
    <property type="evidence" value="ECO:0007669"/>
    <property type="project" value="UniProtKB-EC"/>
</dbReference>
<dbReference type="RefSeq" id="WP_167038948.1">
    <property type="nucleotide sequence ID" value="NZ_BAAANA010000001.1"/>
</dbReference>
<keyword evidence="6 10" id="KW-0413">Isomerase</keyword>
<accession>A0A7Y2LZ58</accession>
<evidence type="ECO:0000256" key="7">
    <source>
        <dbReference type="PIRSR" id="PIRSR001480-1"/>
    </source>
</evidence>